<keyword evidence="1" id="KW-0479">Metal-binding</keyword>
<dbReference type="Pfam" id="PF01753">
    <property type="entry name" value="zf-MYND"/>
    <property type="match status" value="1"/>
</dbReference>
<dbReference type="OrthoDB" id="2844293at2759"/>
<protein>
    <recommendedName>
        <fullName evidence="10">MYND-type domain-containing protein</fullName>
    </recommendedName>
</protein>
<dbReference type="InterPro" id="IPR036020">
    <property type="entry name" value="WW_dom_sf"/>
</dbReference>
<keyword evidence="9" id="KW-1185">Reference proteome</keyword>
<dbReference type="InterPro" id="IPR001841">
    <property type="entry name" value="Znf_RING"/>
</dbReference>
<dbReference type="Pfam" id="PF00097">
    <property type="entry name" value="zf-C3HC4"/>
    <property type="match status" value="1"/>
</dbReference>
<dbReference type="AlphaFoldDB" id="A0A8J2SFU6"/>
<dbReference type="Proteomes" id="UP000789595">
    <property type="component" value="Unassembled WGS sequence"/>
</dbReference>
<dbReference type="PROSITE" id="PS50020">
    <property type="entry name" value="WW_DOMAIN_2"/>
    <property type="match status" value="1"/>
</dbReference>
<dbReference type="PROSITE" id="PS50089">
    <property type="entry name" value="ZF_RING_2"/>
    <property type="match status" value="1"/>
</dbReference>
<dbReference type="Gene3D" id="2.20.70.10">
    <property type="match status" value="1"/>
</dbReference>
<dbReference type="CDD" id="cd00201">
    <property type="entry name" value="WW"/>
    <property type="match status" value="1"/>
</dbReference>
<reference evidence="8" key="1">
    <citation type="submission" date="2021-11" db="EMBL/GenBank/DDBJ databases">
        <authorList>
            <consortium name="Genoscope - CEA"/>
            <person name="William W."/>
        </authorList>
    </citation>
    <scope>NUCLEOTIDE SEQUENCE</scope>
</reference>
<evidence type="ECO:0000256" key="1">
    <source>
        <dbReference type="ARBA" id="ARBA00022723"/>
    </source>
</evidence>
<dbReference type="GO" id="GO:0005737">
    <property type="term" value="C:cytoplasm"/>
    <property type="evidence" value="ECO:0007669"/>
    <property type="project" value="UniProtKB-ARBA"/>
</dbReference>
<evidence type="ECO:0000256" key="2">
    <source>
        <dbReference type="ARBA" id="ARBA00022771"/>
    </source>
</evidence>
<evidence type="ECO:0000313" key="8">
    <source>
        <dbReference type="EMBL" id="CAH0371368.1"/>
    </source>
</evidence>
<feature type="domain" description="RING-type" evidence="6">
    <location>
        <begin position="60"/>
        <end position="101"/>
    </location>
</feature>
<dbReference type="InterPro" id="IPR013083">
    <property type="entry name" value="Znf_RING/FYVE/PHD"/>
</dbReference>
<keyword evidence="2 4" id="KW-0863">Zinc-finger</keyword>
<gene>
    <name evidence="8" type="ORF">PECAL_3P13070</name>
</gene>
<dbReference type="EMBL" id="CAKKNE010000003">
    <property type="protein sequence ID" value="CAH0371368.1"/>
    <property type="molecule type" value="Genomic_DNA"/>
</dbReference>
<dbReference type="InterPro" id="IPR001202">
    <property type="entry name" value="WW_dom"/>
</dbReference>
<name>A0A8J2SFU6_9STRA</name>
<evidence type="ECO:0000256" key="4">
    <source>
        <dbReference type="PROSITE-ProRule" id="PRU00134"/>
    </source>
</evidence>
<dbReference type="GO" id="GO:0008270">
    <property type="term" value="F:zinc ion binding"/>
    <property type="evidence" value="ECO:0007669"/>
    <property type="project" value="UniProtKB-KW"/>
</dbReference>
<evidence type="ECO:0000313" key="9">
    <source>
        <dbReference type="Proteomes" id="UP000789595"/>
    </source>
</evidence>
<dbReference type="SUPFAM" id="SSF144232">
    <property type="entry name" value="HIT/MYND zinc finger-like"/>
    <property type="match status" value="1"/>
</dbReference>
<dbReference type="SUPFAM" id="SSF51045">
    <property type="entry name" value="WW domain"/>
    <property type="match status" value="1"/>
</dbReference>
<dbReference type="InterPro" id="IPR018957">
    <property type="entry name" value="Znf_C3HC4_RING-type"/>
</dbReference>
<comment type="caution">
    <text evidence="8">The sequence shown here is derived from an EMBL/GenBank/DDBJ whole genome shotgun (WGS) entry which is preliminary data.</text>
</comment>
<dbReference type="Gene3D" id="1.25.40.10">
    <property type="entry name" value="Tetratricopeptide repeat domain"/>
    <property type="match status" value="2"/>
</dbReference>
<dbReference type="PROSITE" id="PS50865">
    <property type="entry name" value="ZF_MYND_2"/>
    <property type="match status" value="1"/>
</dbReference>
<dbReference type="SMART" id="SM00184">
    <property type="entry name" value="RING"/>
    <property type="match status" value="1"/>
</dbReference>
<feature type="domain" description="MYND-type" evidence="7">
    <location>
        <begin position="7"/>
        <end position="45"/>
    </location>
</feature>
<dbReference type="SUPFAM" id="SSF48452">
    <property type="entry name" value="TPR-like"/>
    <property type="match status" value="1"/>
</dbReference>
<evidence type="ECO:0008006" key="10">
    <source>
        <dbReference type="Google" id="ProtNLM"/>
    </source>
</evidence>
<evidence type="ECO:0000259" key="7">
    <source>
        <dbReference type="PROSITE" id="PS50865"/>
    </source>
</evidence>
<evidence type="ECO:0000259" key="5">
    <source>
        <dbReference type="PROSITE" id="PS50020"/>
    </source>
</evidence>
<accession>A0A8J2SFU6</accession>
<dbReference type="InterPro" id="IPR002893">
    <property type="entry name" value="Znf_MYND"/>
</dbReference>
<dbReference type="InterPro" id="IPR011990">
    <property type="entry name" value="TPR-like_helical_dom_sf"/>
</dbReference>
<organism evidence="8 9">
    <name type="scientific">Pelagomonas calceolata</name>
    <dbReference type="NCBI Taxonomy" id="35677"/>
    <lineage>
        <taxon>Eukaryota</taxon>
        <taxon>Sar</taxon>
        <taxon>Stramenopiles</taxon>
        <taxon>Ochrophyta</taxon>
        <taxon>Pelagophyceae</taxon>
        <taxon>Pelagomonadales</taxon>
        <taxon>Pelagomonadaceae</taxon>
        <taxon>Pelagomonas</taxon>
    </lineage>
</organism>
<dbReference type="Gene3D" id="3.30.40.10">
    <property type="entry name" value="Zinc/RING finger domain, C3HC4 (zinc finger)"/>
    <property type="match status" value="1"/>
</dbReference>
<keyword evidence="3" id="KW-0862">Zinc</keyword>
<dbReference type="SUPFAM" id="SSF57850">
    <property type="entry name" value="RING/U-box"/>
    <property type="match status" value="1"/>
</dbReference>
<proteinExistence type="predicted"/>
<dbReference type="Gene3D" id="6.10.140.2220">
    <property type="match status" value="1"/>
</dbReference>
<sequence>MATLDACASCGRSAEGLKRCSRCQRVAYCDTNCQAAHFPEHKLVCARLRKSGPTDVNEQCPICLYPVRDAEELPCSHRLCRGCHGYMLNVPDSANACPLCQGPLGPEKIENMKNSYVLIARATRALQEKDSAQARKLIAKATAQARRALKRAPADIDAHQLLDVALKLAGDSNGRLEAFQKLLDARPRKEGDARAATVWNNYGNALFEIAKAKGSDMAASARAAAAYRRAIEIFEDLGQHSAHRGPLDAAIADRAGYTSRGFDAAGAYASLGFSLRPVDRDGSYRALTKALELGVGPDQLADVHSHLGKLCFVKPMDTKYQAWPEHLELAPGDECVHHLRTALDSGLPDDHRAHTFYILGLALAQRGEFADAARAFESAVAALAPGAADRPDHWWAEALARLLSGDGVGALRKLRACAARFDFLKEWGLPALVEEARALILRNGAAPPTKARVQFLICDAVGPLDRIHLPIFETEMVQDCQLNSEIFAAVRGEPMADYLSTGMFQRTMVMGKPGGLFALMGGLGRPPPSSSTGPLPPGWVERSTGSGAKSRAYYVCRAKETVTWVRPD</sequence>
<feature type="domain" description="WW" evidence="5">
    <location>
        <begin position="533"/>
        <end position="568"/>
    </location>
</feature>
<dbReference type="PROSITE" id="PS01360">
    <property type="entry name" value="ZF_MYND_1"/>
    <property type="match status" value="1"/>
</dbReference>
<evidence type="ECO:0000259" key="6">
    <source>
        <dbReference type="PROSITE" id="PS50089"/>
    </source>
</evidence>
<evidence type="ECO:0000256" key="3">
    <source>
        <dbReference type="ARBA" id="ARBA00022833"/>
    </source>
</evidence>